<dbReference type="GO" id="GO:0008483">
    <property type="term" value="F:transaminase activity"/>
    <property type="evidence" value="ECO:0007669"/>
    <property type="project" value="UniProtKB-KW"/>
</dbReference>
<evidence type="ECO:0000313" key="2">
    <source>
        <dbReference type="EMBL" id="MFD1568751.1"/>
    </source>
</evidence>
<dbReference type="InterPro" id="IPR015421">
    <property type="entry name" value="PyrdxlP-dep_Trfase_major"/>
</dbReference>
<dbReference type="AlphaFoldDB" id="A0ABD6BVF8"/>
<dbReference type="InterPro" id="IPR000192">
    <property type="entry name" value="Aminotrans_V_dom"/>
</dbReference>
<dbReference type="Gene3D" id="3.90.1150.10">
    <property type="entry name" value="Aspartate Aminotransferase, domain 1"/>
    <property type="match status" value="1"/>
</dbReference>
<keyword evidence="3" id="KW-1185">Reference proteome</keyword>
<reference evidence="2 3" key="1">
    <citation type="journal article" date="2019" name="Int. J. Syst. Evol. Microbiol.">
        <title>The Global Catalogue of Microorganisms (GCM) 10K type strain sequencing project: providing services to taxonomists for standard genome sequencing and annotation.</title>
        <authorList>
            <consortium name="The Broad Institute Genomics Platform"/>
            <consortium name="The Broad Institute Genome Sequencing Center for Infectious Disease"/>
            <person name="Wu L."/>
            <person name="Ma J."/>
        </authorList>
    </citation>
    <scope>NUCLEOTIDE SEQUENCE [LARGE SCALE GENOMIC DNA]</scope>
    <source>
        <strain evidence="2 3">CGMCC 1.12859</strain>
    </source>
</reference>
<accession>A0ABD6BVF8</accession>
<keyword evidence="2" id="KW-0808">Transferase</keyword>
<sequence length="249" mass="26908">MDIETWREAFPAVAEEGRIHLNNCSASPLPQRGIDARRECERVWVTEGNPWETWLGKVNEAKGRFAGLINADPDDVAVLSCATQAFSQVASALEYDDRSGVVLSELEFPTTPQFWGAQERRGAEVRVAESDDGITVPASAYEAHIDDDTALVCTSHAYSFTGGLCPVDAVADAVHDAGGYLFLDAYQSLGVVPIDVDDQDIDMLVSGSLKFLLGGPGIAFLYVDPDVAAELEPTNLGWFGVDDIFGFET</sequence>
<evidence type="ECO:0000313" key="3">
    <source>
        <dbReference type="Proteomes" id="UP001597139"/>
    </source>
</evidence>
<dbReference type="EMBL" id="JBHUCZ010000018">
    <property type="protein sequence ID" value="MFD1568751.1"/>
    <property type="molecule type" value="Genomic_DNA"/>
</dbReference>
<keyword evidence="2" id="KW-0032">Aminotransferase</keyword>
<dbReference type="Proteomes" id="UP001597139">
    <property type="component" value="Unassembled WGS sequence"/>
</dbReference>
<dbReference type="InterPro" id="IPR015424">
    <property type="entry name" value="PyrdxlP-dep_Trfase"/>
</dbReference>
<dbReference type="PANTHER" id="PTHR43586">
    <property type="entry name" value="CYSTEINE DESULFURASE"/>
    <property type="match status" value="1"/>
</dbReference>
<dbReference type="RefSeq" id="WP_379822526.1">
    <property type="nucleotide sequence ID" value="NZ_JBHUCZ010000018.1"/>
</dbReference>
<dbReference type="Gene3D" id="3.40.640.10">
    <property type="entry name" value="Type I PLP-dependent aspartate aminotransferase-like (Major domain)"/>
    <property type="match status" value="1"/>
</dbReference>
<dbReference type="Pfam" id="PF00266">
    <property type="entry name" value="Aminotran_5"/>
    <property type="match status" value="1"/>
</dbReference>
<proteinExistence type="predicted"/>
<organism evidence="2 3">
    <name type="scientific">Halolamina litorea</name>
    <dbReference type="NCBI Taxonomy" id="1515593"/>
    <lineage>
        <taxon>Archaea</taxon>
        <taxon>Methanobacteriati</taxon>
        <taxon>Methanobacteriota</taxon>
        <taxon>Stenosarchaea group</taxon>
        <taxon>Halobacteria</taxon>
        <taxon>Halobacteriales</taxon>
        <taxon>Haloferacaceae</taxon>
    </lineage>
</organism>
<dbReference type="PANTHER" id="PTHR43586:SF15">
    <property type="entry name" value="BLR3095 PROTEIN"/>
    <property type="match status" value="1"/>
</dbReference>
<comment type="caution">
    <text evidence="2">The sequence shown here is derived from an EMBL/GenBank/DDBJ whole genome shotgun (WGS) entry which is preliminary data.</text>
</comment>
<dbReference type="SUPFAM" id="SSF53383">
    <property type="entry name" value="PLP-dependent transferases"/>
    <property type="match status" value="1"/>
</dbReference>
<gene>
    <name evidence="2" type="ORF">ACFSAU_14745</name>
</gene>
<feature type="domain" description="Aminotransferase class V" evidence="1">
    <location>
        <begin position="57"/>
        <end position="237"/>
    </location>
</feature>
<dbReference type="InterPro" id="IPR015422">
    <property type="entry name" value="PyrdxlP-dep_Trfase_small"/>
</dbReference>
<evidence type="ECO:0000259" key="1">
    <source>
        <dbReference type="Pfam" id="PF00266"/>
    </source>
</evidence>
<protein>
    <submittedName>
        <fullName evidence="2">Aminotransferase class V-fold PLP-dependent enzyme</fullName>
    </submittedName>
</protein>
<feature type="non-terminal residue" evidence="2">
    <location>
        <position position="249"/>
    </location>
</feature>
<name>A0ABD6BVF8_9EURY</name>